<accession>A0A1H4G9S0</accession>
<sequence length="91" mass="10498">MIFLEAKRAGKNSETILVNDHYRYIHDFLALLESSLRVNHTDDRVKIKTAAEFAELLNVHPNYLNSLVKGQTGKTLRDHIQERLAYEAKTC</sequence>
<proteinExistence type="predicted"/>
<dbReference type="Gene3D" id="1.10.10.60">
    <property type="entry name" value="Homeodomain-like"/>
    <property type="match status" value="1"/>
</dbReference>
<dbReference type="STRING" id="425514.SAMN05443550_109127"/>
<protein>
    <submittedName>
        <fullName evidence="1">Uncharacterized protein</fullName>
    </submittedName>
</protein>
<name>A0A1H4G9S0_9SPHI</name>
<gene>
    <name evidence="1" type="ORF">SAMN05443550_109127</name>
</gene>
<evidence type="ECO:0000313" key="1">
    <source>
        <dbReference type="EMBL" id="SEB06031.1"/>
    </source>
</evidence>
<reference evidence="1 2" key="1">
    <citation type="submission" date="2016-10" db="EMBL/GenBank/DDBJ databases">
        <authorList>
            <person name="de Groot N.N."/>
        </authorList>
    </citation>
    <scope>NUCLEOTIDE SEQUENCE [LARGE SCALE GENOMIC DNA]</scope>
    <source>
        <strain evidence="1 2">DSM 19033</strain>
    </source>
</reference>
<organism evidence="1 2">
    <name type="scientific">Pedobacter hartonius</name>
    <dbReference type="NCBI Taxonomy" id="425514"/>
    <lineage>
        <taxon>Bacteria</taxon>
        <taxon>Pseudomonadati</taxon>
        <taxon>Bacteroidota</taxon>
        <taxon>Sphingobacteriia</taxon>
        <taxon>Sphingobacteriales</taxon>
        <taxon>Sphingobacteriaceae</taxon>
        <taxon>Pedobacter</taxon>
    </lineage>
</organism>
<dbReference type="AlphaFoldDB" id="A0A1H4G9S0"/>
<dbReference type="EMBL" id="FNRA01000009">
    <property type="protein sequence ID" value="SEB06031.1"/>
    <property type="molecule type" value="Genomic_DNA"/>
</dbReference>
<evidence type="ECO:0000313" key="2">
    <source>
        <dbReference type="Proteomes" id="UP000198850"/>
    </source>
</evidence>
<dbReference type="Proteomes" id="UP000198850">
    <property type="component" value="Unassembled WGS sequence"/>
</dbReference>
<dbReference type="RefSeq" id="WP_245735322.1">
    <property type="nucleotide sequence ID" value="NZ_FNRA01000009.1"/>
</dbReference>
<keyword evidence="2" id="KW-1185">Reference proteome</keyword>